<dbReference type="Pfam" id="PF09339">
    <property type="entry name" value="HTH_IclR"/>
    <property type="match status" value="1"/>
</dbReference>
<evidence type="ECO:0000256" key="3">
    <source>
        <dbReference type="ARBA" id="ARBA00023163"/>
    </source>
</evidence>
<dbReference type="InterPro" id="IPR036388">
    <property type="entry name" value="WH-like_DNA-bd_sf"/>
</dbReference>
<evidence type="ECO:0000313" key="8">
    <source>
        <dbReference type="EMBL" id="XAD53049.1"/>
    </source>
</evidence>
<dbReference type="InterPro" id="IPR029016">
    <property type="entry name" value="GAF-like_dom_sf"/>
</dbReference>
<gene>
    <name evidence="8" type="ORF">AAGT95_14515</name>
</gene>
<keyword evidence="1" id="KW-0805">Transcription regulation</keyword>
<dbReference type="PANTHER" id="PTHR30136">
    <property type="entry name" value="HELIX-TURN-HELIX TRANSCRIPTIONAL REGULATOR, ICLR FAMILY"/>
    <property type="match status" value="1"/>
</dbReference>
<dbReference type="SUPFAM" id="SSF46785">
    <property type="entry name" value="Winged helix' DNA-binding domain"/>
    <property type="match status" value="1"/>
</dbReference>
<dbReference type="InterPro" id="IPR014757">
    <property type="entry name" value="Tscrpt_reg_IclR_C"/>
</dbReference>
<evidence type="ECO:0000256" key="1">
    <source>
        <dbReference type="ARBA" id="ARBA00023015"/>
    </source>
</evidence>
<dbReference type="PROSITE" id="PS51077">
    <property type="entry name" value="HTH_ICLR"/>
    <property type="match status" value="1"/>
</dbReference>
<dbReference type="PROSITE" id="PS51078">
    <property type="entry name" value="ICLR_ED"/>
    <property type="match status" value="1"/>
</dbReference>
<keyword evidence="9" id="KW-1185">Reference proteome</keyword>
<dbReference type="Proteomes" id="UP001453229">
    <property type="component" value="Chromosome"/>
</dbReference>
<dbReference type="Pfam" id="PF01614">
    <property type="entry name" value="IclR_C"/>
    <property type="match status" value="1"/>
</dbReference>
<dbReference type="RefSeq" id="WP_342594279.1">
    <property type="nucleotide sequence ID" value="NZ_CP151919.1"/>
</dbReference>
<dbReference type="SUPFAM" id="SSF55781">
    <property type="entry name" value="GAF domain-like"/>
    <property type="match status" value="1"/>
</dbReference>
<keyword evidence="2" id="KW-0238">DNA-binding</keyword>
<dbReference type="InterPro" id="IPR050707">
    <property type="entry name" value="HTH_MetabolicPath_Reg"/>
</dbReference>
<organism evidence="8 9">
    <name type="scientific">Salinicola lusitanus</name>
    <dbReference type="NCBI Taxonomy" id="1949085"/>
    <lineage>
        <taxon>Bacteria</taxon>
        <taxon>Pseudomonadati</taxon>
        <taxon>Pseudomonadota</taxon>
        <taxon>Gammaproteobacteria</taxon>
        <taxon>Oceanospirillales</taxon>
        <taxon>Halomonadaceae</taxon>
        <taxon>Salinicola</taxon>
    </lineage>
</organism>
<sequence length="335" mass="35905">MNTKNVLQTALKALRVLRIVSEAGEPISMTEVAHKAELPRTAAFRILKTLEVAGFVQLVQGGKRYEATVNQAGSASVGDTLELLRKISAGNPVEGISSEALHQDSPLSLPQVGSALEELRRFRLIDATGSNHWRISPAILGYAQQLLRGSPTLTALRPIMQRLSDDTGETITFFRESDGFQVVTEVIPCKEPLSYSLPIGSSHSVLRGAAGRAWLSGHDASEVSRIVHRLGALGTHEPLVSLQTLIDDANAFRDQGYAYCHNERIANAAATAVPIVGPTGRVTGVLSVMAPVFRLTYERARIIGPRMAELTEDIFRAGASPITGSPPPAGLTTDS</sequence>
<proteinExistence type="predicted"/>
<dbReference type="PANTHER" id="PTHR30136:SF24">
    <property type="entry name" value="HTH-TYPE TRANSCRIPTIONAL REPRESSOR ALLR"/>
    <property type="match status" value="1"/>
</dbReference>
<evidence type="ECO:0000259" key="6">
    <source>
        <dbReference type="PROSITE" id="PS51077"/>
    </source>
</evidence>
<evidence type="ECO:0000256" key="5">
    <source>
        <dbReference type="ARBA" id="ARBA00042627"/>
    </source>
</evidence>
<evidence type="ECO:0000313" key="9">
    <source>
        <dbReference type="Proteomes" id="UP001453229"/>
    </source>
</evidence>
<dbReference type="Gene3D" id="3.30.450.40">
    <property type="match status" value="1"/>
</dbReference>
<feature type="domain" description="IclR-ED" evidence="7">
    <location>
        <begin position="138"/>
        <end position="320"/>
    </location>
</feature>
<evidence type="ECO:0000256" key="4">
    <source>
        <dbReference type="ARBA" id="ARBA00040379"/>
    </source>
</evidence>
<reference evidence="8 9" key="1">
    <citation type="submission" date="2024-04" db="EMBL/GenBank/DDBJ databases">
        <title>Salinicola lusitanus LLJ914,a marine bacterium isolated from the Okinawa Trough.</title>
        <authorList>
            <person name="Li J."/>
        </authorList>
    </citation>
    <scope>NUCLEOTIDE SEQUENCE [LARGE SCALE GENOMIC DNA]</scope>
    <source>
        <strain evidence="8 9">LLJ914</strain>
    </source>
</reference>
<feature type="domain" description="HTH iclR-type" evidence="6">
    <location>
        <begin position="7"/>
        <end position="69"/>
    </location>
</feature>
<accession>A0ABZ3CPH4</accession>
<dbReference type="InterPro" id="IPR005471">
    <property type="entry name" value="Tscrpt_reg_IclR_N"/>
</dbReference>
<keyword evidence="3" id="KW-0804">Transcription</keyword>
<evidence type="ECO:0000256" key="2">
    <source>
        <dbReference type="ARBA" id="ARBA00023125"/>
    </source>
</evidence>
<protein>
    <recommendedName>
        <fullName evidence="4">HTH-type transcriptional repressor AllR</fullName>
    </recommendedName>
    <alternativeName>
        <fullName evidence="5">Negative regulator of allantoin and glyoxylate utilization operons</fullName>
    </alternativeName>
</protein>
<dbReference type="SMART" id="SM00346">
    <property type="entry name" value="HTH_ICLR"/>
    <property type="match status" value="1"/>
</dbReference>
<name>A0ABZ3CPH4_9GAMM</name>
<dbReference type="EMBL" id="CP151919">
    <property type="protein sequence ID" value="XAD53049.1"/>
    <property type="molecule type" value="Genomic_DNA"/>
</dbReference>
<dbReference type="InterPro" id="IPR036390">
    <property type="entry name" value="WH_DNA-bd_sf"/>
</dbReference>
<dbReference type="Gene3D" id="1.10.10.10">
    <property type="entry name" value="Winged helix-like DNA-binding domain superfamily/Winged helix DNA-binding domain"/>
    <property type="match status" value="1"/>
</dbReference>
<evidence type="ECO:0000259" key="7">
    <source>
        <dbReference type="PROSITE" id="PS51078"/>
    </source>
</evidence>